<dbReference type="EMBL" id="LN483157">
    <property type="protein sequence ID" value="CED83793.1"/>
    <property type="molecule type" value="Genomic_DNA"/>
</dbReference>
<feature type="transmembrane region" description="Helical" evidence="7">
    <location>
        <begin position="357"/>
        <end position="377"/>
    </location>
</feature>
<accession>A0A0F7SUX1</accession>
<feature type="compositionally biased region" description="Polar residues" evidence="6">
    <location>
        <begin position="928"/>
        <end position="939"/>
    </location>
</feature>
<keyword evidence="4 7" id="KW-1133">Transmembrane helix</keyword>
<dbReference type="PROSITE" id="PS50222">
    <property type="entry name" value="EF_HAND_2"/>
    <property type="match status" value="1"/>
</dbReference>
<evidence type="ECO:0000256" key="7">
    <source>
        <dbReference type="SAM" id="Phobius"/>
    </source>
</evidence>
<feature type="domain" description="EF-hand" evidence="8">
    <location>
        <begin position="632"/>
        <end position="667"/>
    </location>
</feature>
<feature type="region of interest" description="Disordered" evidence="6">
    <location>
        <begin position="515"/>
        <end position="552"/>
    </location>
</feature>
<evidence type="ECO:0000256" key="5">
    <source>
        <dbReference type="ARBA" id="ARBA00023136"/>
    </source>
</evidence>
<proteinExistence type="predicted"/>
<dbReference type="Pfam" id="PF25886">
    <property type="entry name" value="Msy1"/>
    <property type="match status" value="1"/>
</dbReference>
<dbReference type="Gene3D" id="2.30.30.60">
    <property type="match status" value="1"/>
</dbReference>
<dbReference type="Gene3D" id="1.10.238.10">
    <property type="entry name" value="EF-hand"/>
    <property type="match status" value="1"/>
</dbReference>
<dbReference type="InterPro" id="IPR002048">
    <property type="entry name" value="EF_hand_dom"/>
</dbReference>
<feature type="compositionally biased region" description="Low complexity" evidence="6">
    <location>
        <begin position="912"/>
        <end position="925"/>
    </location>
</feature>
<feature type="transmembrane region" description="Helical" evidence="7">
    <location>
        <begin position="397"/>
        <end position="419"/>
    </location>
</feature>
<keyword evidence="5 7" id="KW-0472">Membrane</keyword>
<dbReference type="GO" id="GO:0016020">
    <property type="term" value="C:membrane"/>
    <property type="evidence" value="ECO:0007669"/>
    <property type="project" value="UniProtKB-SubCell"/>
</dbReference>
<dbReference type="InterPro" id="IPR018247">
    <property type="entry name" value="EF_Hand_1_Ca_BS"/>
</dbReference>
<feature type="transmembrane region" description="Helical" evidence="7">
    <location>
        <begin position="688"/>
        <end position="710"/>
    </location>
</feature>
<keyword evidence="3" id="KW-0106">Calcium</keyword>
<feature type="transmembrane region" description="Helical" evidence="7">
    <location>
        <begin position="310"/>
        <end position="333"/>
    </location>
</feature>
<evidence type="ECO:0000256" key="2">
    <source>
        <dbReference type="ARBA" id="ARBA00022692"/>
    </source>
</evidence>
<feature type="transmembrane region" description="Helical" evidence="7">
    <location>
        <begin position="252"/>
        <end position="277"/>
    </location>
</feature>
<dbReference type="Pfam" id="PF00924">
    <property type="entry name" value="MS_channel_2nd"/>
    <property type="match status" value="1"/>
</dbReference>
<evidence type="ECO:0000256" key="4">
    <source>
        <dbReference type="ARBA" id="ARBA00022989"/>
    </source>
</evidence>
<feature type="compositionally biased region" description="Basic and acidic residues" evidence="6">
    <location>
        <begin position="543"/>
        <end position="552"/>
    </location>
</feature>
<feature type="compositionally biased region" description="Polar residues" evidence="6">
    <location>
        <begin position="476"/>
        <end position="489"/>
    </location>
</feature>
<dbReference type="InterPro" id="IPR011992">
    <property type="entry name" value="EF-hand-dom_pair"/>
</dbReference>
<dbReference type="InterPro" id="IPR006685">
    <property type="entry name" value="MscS_channel_2nd"/>
</dbReference>
<organism evidence="9">
    <name type="scientific">Phaffia rhodozyma</name>
    <name type="common">Yeast</name>
    <name type="synonym">Xanthophyllomyces dendrorhous</name>
    <dbReference type="NCBI Taxonomy" id="264483"/>
    <lineage>
        <taxon>Eukaryota</taxon>
        <taxon>Fungi</taxon>
        <taxon>Dikarya</taxon>
        <taxon>Basidiomycota</taxon>
        <taxon>Agaricomycotina</taxon>
        <taxon>Tremellomycetes</taxon>
        <taxon>Cystofilobasidiales</taxon>
        <taxon>Mrakiaceae</taxon>
        <taxon>Phaffia</taxon>
    </lineage>
</organism>
<name>A0A0F7SUX1_PHARH</name>
<evidence type="ECO:0000256" key="3">
    <source>
        <dbReference type="ARBA" id="ARBA00022837"/>
    </source>
</evidence>
<sequence length="1014" mass="113554">MSNGLPVPSGKTDHGSTQSQAVINPPPLSPSSLPDFSSYSIQPSIRAPSPAVLAPDAIHMQRSNSDEYDEAQSETLTAIELSRSDDHHMAVQPIQPPESVHKFDSISVPSNKITAETETYLPKLLEEDEENRGRERERSPPRKLPKEARFANTAIIQDSLDMADDHRREEAVWDEDASTKGRFSTYGAPTRPDYDRSMSSSASVLSEDENFDDDVLYDWSAEEDLDEIEAKHEERFGLNGKKKKKTWGPARVVTFLFSTLIGSTIMAAVLVAIPLIVRYTWLNKNPTNERRYVTANISAWLNFTAFNVLVSWYLAVIVDLIPVAATGLIILFWGEMTENMKSHVETYAVIKGWIKPIFYAACIWGSWAVIFMGIYKLNTAGDTQSRAPYTDTMFDVVEFLFFLILIFCICKILLQLIALKFHTVAFRDRLNDLTETVAVLDRLNLYRPKTRSKSKDYATTGTSARSSLFAVDWASRSRSSSPGPNTFFGQSKARDRSVDSQRNLFGFKSSGRDESIDQIREESNRASSIHSYPPTAQSSPPPPREDLGEEESKTGIKLQNFATGLKKGVKKAVLHDARNIKGKLGNKDIKEVSFSVSTPHAAKNLARAIFKSYRGSAKRTYLIPEDFFGAFDTEQEAQKAFRVFDADGNGDISKSEIKSKIMQTYKERRFLAKSMQDVDHAVGSLNSILLFFGAIILFFVSLSIFGVNIGTQLTSLYTIMIGLSFIFKSAASNAFDAVIFLFVTHPFDTGDRVFIGTENMIVKKMGIFSTQFTRSDGTEAYYYNSVLFGLNILNVRRSGSMFENMTVQVGWNTTNEQIDALEKSICNWLSTDDKRDFAPSTAIMYQSINFQRNIELTIGIPHMANWQDWGAKNARRTRFHAAVKFYMEHHDITCTNSPQPITFIKSSEEYPRSPISNSSPRSPVPGYNGSSLRRSSVSNAMGRRPSLQVPKRRPSVALSKSPAVVLEDDQPSMPEEPMKSVLGFLPPPEDRASLSRLRRRKAISKKSMLAMSAG</sequence>
<dbReference type="PANTHER" id="PTHR31323">
    <property type="entry name" value="MECHANOSENSITIVE ION CHANNEL PROTEIN MSY2"/>
    <property type="match status" value="1"/>
</dbReference>
<dbReference type="InterPro" id="IPR058650">
    <property type="entry name" value="Msy1/2-like"/>
</dbReference>
<dbReference type="AlphaFoldDB" id="A0A0F7SUX1"/>
<comment type="subcellular location">
    <subcellularLocation>
        <location evidence="1">Membrane</location>
    </subcellularLocation>
</comment>
<feature type="transmembrane region" description="Helical" evidence="7">
    <location>
        <begin position="716"/>
        <end position="743"/>
    </location>
</feature>
<feature type="compositionally biased region" description="Polar residues" evidence="6">
    <location>
        <begin position="107"/>
        <end position="117"/>
    </location>
</feature>
<dbReference type="InterPro" id="IPR023408">
    <property type="entry name" value="MscS_beta-dom_sf"/>
</dbReference>
<dbReference type="GO" id="GO:0005509">
    <property type="term" value="F:calcium ion binding"/>
    <property type="evidence" value="ECO:0007669"/>
    <property type="project" value="InterPro"/>
</dbReference>
<dbReference type="PANTHER" id="PTHR31323:SF1">
    <property type="entry name" value="MECHANOSENSITIVE ION CHANNEL PROTEIN"/>
    <property type="match status" value="1"/>
</dbReference>
<dbReference type="SUPFAM" id="SSF50182">
    <property type="entry name" value="Sm-like ribonucleoproteins"/>
    <property type="match status" value="1"/>
</dbReference>
<dbReference type="GO" id="GO:0006874">
    <property type="term" value="P:intracellular calcium ion homeostasis"/>
    <property type="evidence" value="ECO:0007669"/>
    <property type="project" value="TreeGrafter"/>
</dbReference>
<feature type="region of interest" description="Disordered" evidence="6">
    <location>
        <begin position="475"/>
        <end position="495"/>
    </location>
</feature>
<reference evidence="9" key="1">
    <citation type="submission" date="2014-08" db="EMBL/GenBank/DDBJ databases">
        <authorList>
            <person name="Sharma Rahul"/>
            <person name="Thines Marco"/>
        </authorList>
    </citation>
    <scope>NUCLEOTIDE SEQUENCE</scope>
</reference>
<dbReference type="PROSITE" id="PS00018">
    <property type="entry name" value="EF_HAND_1"/>
    <property type="match status" value="1"/>
</dbReference>
<evidence type="ECO:0000256" key="6">
    <source>
        <dbReference type="SAM" id="MobiDB-lite"/>
    </source>
</evidence>
<protein>
    <submittedName>
        <fullName evidence="9">Predicted mechanosensitive ion channel</fullName>
    </submittedName>
</protein>
<dbReference type="InterPro" id="IPR010920">
    <property type="entry name" value="LSM_dom_sf"/>
</dbReference>
<dbReference type="GO" id="GO:0005262">
    <property type="term" value="F:calcium channel activity"/>
    <property type="evidence" value="ECO:0007669"/>
    <property type="project" value="TreeGrafter"/>
</dbReference>
<evidence type="ECO:0000313" key="9">
    <source>
        <dbReference type="EMBL" id="CED83793.1"/>
    </source>
</evidence>
<feature type="region of interest" description="Disordered" evidence="6">
    <location>
        <begin position="909"/>
        <end position="1014"/>
    </location>
</feature>
<dbReference type="SUPFAM" id="SSF47473">
    <property type="entry name" value="EF-hand"/>
    <property type="match status" value="1"/>
</dbReference>
<feature type="compositionally biased region" description="Basic and acidic residues" evidence="6">
    <location>
        <begin position="131"/>
        <end position="148"/>
    </location>
</feature>
<evidence type="ECO:0000256" key="1">
    <source>
        <dbReference type="ARBA" id="ARBA00004370"/>
    </source>
</evidence>
<feature type="region of interest" description="Disordered" evidence="6">
    <location>
        <begin position="1"/>
        <end position="148"/>
    </location>
</feature>
<keyword evidence="2 7" id="KW-0812">Transmembrane</keyword>
<feature type="compositionally biased region" description="Basic and acidic residues" evidence="6">
    <location>
        <begin position="515"/>
        <end position="524"/>
    </location>
</feature>
<dbReference type="SMART" id="SM00054">
    <property type="entry name" value="EFh"/>
    <property type="match status" value="1"/>
</dbReference>
<evidence type="ECO:0000259" key="8">
    <source>
        <dbReference type="PROSITE" id="PS50222"/>
    </source>
</evidence>